<accession>A0A4Q0XL79</accession>
<evidence type="ECO:0000313" key="2">
    <source>
        <dbReference type="Proteomes" id="UP000289792"/>
    </source>
</evidence>
<dbReference type="OrthoDB" id="1449271at2"/>
<comment type="caution">
    <text evidence="1">The sequence shown here is derived from an EMBL/GenBank/DDBJ whole genome shotgun (WGS) entry which is preliminary data.</text>
</comment>
<reference evidence="1 2" key="1">
    <citation type="submission" date="2019-01" db="EMBL/GenBank/DDBJ databases">
        <title>Genome sequence of the Antarctic species Gelidibacter gilvus ACAM 158(T).</title>
        <authorList>
            <person name="Bowman J.P."/>
        </authorList>
    </citation>
    <scope>NUCLEOTIDE SEQUENCE [LARGE SCALE GENOMIC DNA]</scope>
    <source>
        <strain evidence="1 2">IC158</strain>
    </source>
</reference>
<proteinExistence type="predicted"/>
<evidence type="ECO:0000313" key="1">
    <source>
        <dbReference type="EMBL" id="RXJ51352.1"/>
    </source>
</evidence>
<dbReference type="Proteomes" id="UP000289792">
    <property type="component" value="Unassembled WGS sequence"/>
</dbReference>
<dbReference type="AlphaFoldDB" id="A0A4Q0XL79"/>
<sequence length="163" mass="18295">MIILIGLFSGTSFSQENAIHKLSDREQTLAQGTTVGKRSSTISSEFPYDLLYDLKATVYVKDNGILNVIGAGAPVVLKFLDTKSFNFLSATNALYDQIQLITINLSSANDLRNSFNLDAIKGFSNLKYIHLKCEFEISENQIRSFLQNADPEIVFFYNSYKRS</sequence>
<dbReference type="RefSeq" id="WP_129016350.1">
    <property type="nucleotide sequence ID" value="NZ_SDDZ01000002.1"/>
</dbReference>
<protein>
    <submittedName>
        <fullName evidence="1">Uncharacterized protein</fullName>
    </submittedName>
</protein>
<dbReference type="EMBL" id="SDDZ01000002">
    <property type="protein sequence ID" value="RXJ51352.1"/>
    <property type="molecule type" value="Genomic_DNA"/>
</dbReference>
<gene>
    <name evidence="1" type="ORF">ESZ48_05655</name>
</gene>
<organism evidence="1 2">
    <name type="scientific">Gelidibacter gilvus</name>
    <dbReference type="NCBI Taxonomy" id="59602"/>
    <lineage>
        <taxon>Bacteria</taxon>
        <taxon>Pseudomonadati</taxon>
        <taxon>Bacteroidota</taxon>
        <taxon>Flavobacteriia</taxon>
        <taxon>Flavobacteriales</taxon>
        <taxon>Flavobacteriaceae</taxon>
        <taxon>Gelidibacter</taxon>
    </lineage>
</organism>
<keyword evidence="2" id="KW-1185">Reference proteome</keyword>
<name>A0A4Q0XL79_9FLAO</name>